<dbReference type="InterPro" id="IPR010400">
    <property type="entry name" value="PITH_dom"/>
</dbReference>
<dbReference type="GO" id="GO:0005737">
    <property type="term" value="C:cytoplasm"/>
    <property type="evidence" value="ECO:0007669"/>
    <property type="project" value="UniProtKB-ARBA"/>
</dbReference>
<sequence length="215" mass="23899">MSCHHEHNHDDDHIEPPSTVFANLFNYIDIPNIKILNAEEPENAVGIVRPNEEKLVQEPVLTTDADEELLISIPFIGHVKLHSVFIRSLGDDTSPKEIKLYKNNVNLDFDTVGSAQCIQTLNYPESIGPGITTSDGTDGIVQFAVNRPKFSNISSVTLHITQNYGAEQTKLLYLGFRGDFTELKSAPVIAQYEAAANPSDHKVENRNMQQQSSIN</sequence>
<proteinExistence type="inferred from homology"/>
<keyword evidence="4" id="KW-1185">Reference proteome</keyword>
<dbReference type="InterPro" id="IPR037047">
    <property type="entry name" value="PITH_dom_sf"/>
</dbReference>
<reference evidence="3 4" key="1">
    <citation type="journal article" date="2023" name="Elife">
        <title>Identification of key yeast species and microbe-microbe interactions impacting larval growth of Drosophila in the wild.</title>
        <authorList>
            <person name="Mure A."/>
            <person name="Sugiura Y."/>
            <person name="Maeda R."/>
            <person name="Honda K."/>
            <person name="Sakurai N."/>
            <person name="Takahashi Y."/>
            <person name="Watada M."/>
            <person name="Katoh T."/>
            <person name="Gotoh A."/>
            <person name="Gotoh Y."/>
            <person name="Taniguchi I."/>
            <person name="Nakamura K."/>
            <person name="Hayashi T."/>
            <person name="Katayama T."/>
            <person name="Uemura T."/>
            <person name="Hattori Y."/>
        </authorList>
    </citation>
    <scope>NUCLEOTIDE SEQUENCE [LARGE SCALE GENOMIC DNA]</scope>
    <source>
        <strain evidence="3 4">SB-73</strain>
    </source>
</reference>
<organism evidence="3 4">
    <name type="scientific">Starmerella bacillaris</name>
    <name type="common">Yeast</name>
    <name type="synonym">Candida zemplinina</name>
    <dbReference type="NCBI Taxonomy" id="1247836"/>
    <lineage>
        <taxon>Eukaryota</taxon>
        <taxon>Fungi</taxon>
        <taxon>Dikarya</taxon>
        <taxon>Ascomycota</taxon>
        <taxon>Saccharomycotina</taxon>
        <taxon>Dipodascomycetes</taxon>
        <taxon>Dipodascales</taxon>
        <taxon>Trichomonascaceae</taxon>
        <taxon>Starmerella</taxon>
    </lineage>
</organism>
<dbReference type="InterPro" id="IPR008979">
    <property type="entry name" value="Galactose-bd-like_sf"/>
</dbReference>
<dbReference type="SUPFAM" id="SSF49785">
    <property type="entry name" value="Galactose-binding domain-like"/>
    <property type="match status" value="1"/>
</dbReference>
<protein>
    <recommendedName>
        <fullName evidence="2">PITH domain-containing protein</fullName>
    </recommendedName>
</protein>
<name>A0AAV5RJ42_STABA</name>
<dbReference type="EMBL" id="BTGC01000003">
    <property type="protein sequence ID" value="GMM51171.1"/>
    <property type="molecule type" value="Genomic_DNA"/>
</dbReference>
<gene>
    <name evidence="3" type="ORF">DASB73_021290</name>
</gene>
<dbReference type="Proteomes" id="UP001362899">
    <property type="component" value="Unassembled WGS sequence"/>
</dbReference>
<comment type="similarity">
    <text evidence="1">Belongs to the PITHD1 family.</text>
</comment>
<evidence type="ECO:0000313" key="4">
    <source>
        <dbReference type="Proteomes" id="UP001362899"/>
    </source>
</evidence>
<dbReference type="PANTHER" id="PTHR12175">
    <property type="entry name" value="AD039 HT014 THIOREDOXIN FAMILY TRP26"/>
    <property type="match status" value="1"/>
</dbReference>
<evidence type="ECO:0000313" key="3">
    <source>
        <dbReference type="EMBL" id="GMM51171.1"/>
    </source>
</evidence>
<accession>A0AAV5RJ42</accession>
<feature type="domain" description="PITH" evidence="2">
    <location>
        <begin position="13"/>
        <end position="196"/>
    </location>
</feature>
<comment type="caution">
    <text evidence="3">The sequence shown here is derived from an EMBL/GenBank/DDBJ whole genome shotgun (WGS) entry which is preliminary data.</text>
</comment>
<dbReference type="InterPro" id="IPR045099">
    <property type="entry name" value="PITH1-like"/>
</dbReference>
<dbReference type="GO" id="GO:0005634">
    <property type="term" value="C:nucleus"/>
    <property type="evidence" value="ECO:0007669"/>
    <property type="project" value="TreeGrafter"/>
</dbReference>
<dbReference type="PROSITE" id="PS51532">
    <property type="entry name" value="PITH"/>
    <property type="match status" value="1"/>
</dbReference>
<dbReference type="Gene3D" id="2.60.120.470">
    <property type="entry name" value="PITH domain"/>
    <property type="match status" value="1"/>
</dbReference>
<dbReference type="PANTHER" id="PTHR12175:SF1">
    <property type="entry name" value="PITH DOMAIN-CONTAINING PROTEIN 1"/>
    <property type="match status" value="1"/>
</dbReference>
<evidence type="ECO:0000259" key="2">
    <source>
        <dbReference type="PROSITE" id="PS51532"/>
    </source>
</evidence>
<dbReference type="Pfam" id="PF06201">
    <property type="entry name" value="PITH"/>
    <property type="match status" value="1"/>
</dbReference>
<dbReference type="AlphaFoldDB" id="A0AAV5RJ42"/>
<evidence type="ECO:0000256" key="1">
    <source>
        <dbReference type="ARBA" id="ARBA00025788"/>
    </source>
</evidence>